<dbReference type="STRING" id="1246637.MTBBW1_830024"/>
<organism evidence="7 8">
    <name type="scientific">Desulfamplus magnetovallimortis</name>
    <dbReference type="NCBI Taxonomy" id="1246637"/>
    <lineage>
        <taxon>Bacteria</taxon>
        <taxon>Pseudomonadati</taxon>
        <taxon>Thermodesulfobacteriota</taxon>
        <taxon>Desulfobacteria</taxon>
        <taxon>Desulfobacterales</taxon>
        <taxon>Desulfobacteraceae</taxon>
        <taxon>Desulfamplus</taxon>
    </lineage>
</organism>
<evidence type="ECO:0000256" key="4">
    <source>
        <dbReference type="ARBA" id="ARBA00035259"/>
    </source>
</evidence>
<evidence type="ECO:0000313" key="7">
    <source>
        <dbReference type="EMBL" id="SLM32952.1"/>
    </source>
</evidence>
<evidence type="ECO:0000256" key="6">
    <source>
        <dbReference type="RuleBase" id="RU003815"/>
    </source>
</evidence>
<dbReference type="AlphaFoldDB" id="A0A1W1HKP6"/>
<dbReference type="PROSITE" id="PS00360">
    <property type="entry name" value="RIBOSOMAL_S9"/>
    <property type="match status" value="1"/>
</dbReference>
<evidence type="ECO:0000313" key="8">
    <source>
        <dbReference type="Proteomes" id="UP000191931"/>
    </source>
</evidence>
<keyword evidence="2 5" id="KW-0689">Ribosomal protein</keyword>
<gene>
    <name evidence="5 7" type="primary">rpsI</name>
    <name evidence="7" type="ORF">MTBBW1_830024</name>
</gene>
<dbReference type="InterPro" id="IPR020574">
    <property type="entry name" value="Ribosomal_uS9_CS"/>
</dbReference>
<dbReference type="RefSeq" id="WP_080802924.1">
    <property type="nucleotide sequence ID" value="NZ_LT828544.1"/>
</dbReference>
<dbReference type="OrthoDB" id="9803965at2"/>
<name>A0A1W1HKP6_9BACT</name>
<dbReference type="InterPro" id="IPR020568">
    <property type="entry name" value="Ribosomal_Su5_D2-typ_SF"/>
</dbReference>
<evidence type="ECO:0000256" key="3">
    <source>
        <dbReference type="ARBA" id="ARBA00023274"/>
    </source>
</evidence>
<dbReference type="GO" id="GO:0003735">
    <property type="term" value="F:structural constituent of ribosome"/>
    <property type="evidence" value="ECO:0007669"/>
    <property type="project" value="InterPro"/>
</dbReference>
<reference evidence="7 8" key="1">
    <citation type="submission" date="2017-03" db="EMBL/GenBank/DDBJ databases">
        <authorList>
            <person name="Afonso C.L."/>
            <person name="Miller P.J."/>
            <person name="Scott M.A."/>
            <person name="Spackman E."/>
            <person name="Goraichik I."/>
            <person name="Dimitrov K.M."/>
            <person name="Suarez D.L."/>
            <person name="Swayne D.E."/>
        </authorList>
    </citation>
    <scope>NUCLEOTIDE SEQUENCE [LARGE SCALE GENOMIC DNA]</scope>
    <source>
        <strain evidence="7">PRJEB14757</strain>
    </source>
</reference>
<sequence>MENGNIYYATGKRKSSIAKTWLKPGSGKITVNTRSLDDYFPMETAKELLSAPLVLTDNKESFDINIRVLGGGIMGQAGAVRHGIAKALVNVDPDLRAVLKKAGFLTRDARIKERKKYGQKGARANYQFSKR</sequence>
<dbReference type="InterPro" id="IPR000754">
    <property type="entry name" value="Ribosomal_uS9"/>
</dbReference>
<evidence type="ECO:0000256" key="2">
    <source>
        <dbReference type="ARBA" id="ARBA00022980"/>
    </source>
</evidence>
<accession>A0A1W1HKP6</accession>
<dbReference type="EMBL" id="FWEV01000329">
    <property type="protein sequence ID" value="SLM32952.1"/>
    <property type="molecule type" value="Genomic_DNA"/>
</dbReference>
<dbReference type="Pfam" id="PF00380">
    <property type="entry name" value="Ribosomal_S9"/>
    <property type="match status" value="1"/>
</dbReference>
<dbReference type="Proteomes" id="UP000191931">
    <property type="component" value="Unassembled WGS sequence"/>
</dbReference>
<dbReference type="Gene3D" id="3.30.230.10">
    <property type="match status" value="1"/>
</dbReference>
<evidence type="ECO:0000256" key="1">
    <source>
        <dbReference type="ARBA" id="ARBA00005251"/>
    </source>
</evidence>
<proteinExistence type="inferred from homology"/>
<dbReference type="SUPFAM" id="SSF54211">
    <property type="entry name" value="Ribosomal protein S5 domain 2-like"/>
    <property type="match status" value="1"/>
</dbReference>
<dbReference type="PANTHER" id="PTHR21569:SF1">
    <property type="entry name" value="SMALL RIBOSOMAL SUBUNIT PROTEIN US9M"/>
    <property type="match status" value="1"/>
</dbReference>
<dbReference type="InterPro" id="IPR014721">
    <property type="entry name" value="Ribsml_uS5_D2-typ_fold_subgr"/>
</dbReference>
<protein>
    <recommendedName>
        <fullName evidence="4 5">Small ribosomal subunit protein uS9</fullName>
    </recommendedName>
</protein>
<keyword evidence="8" id="KW-1185">Reference proteome</keyword>
<dbReference type="FunFam" id="3.30.230.10:FF:000001">
    <property type="entry name" value="30S ribosomal protein S9"/>
    <property type="match status" value="1"/>
</dbReference>
<keyword evidence="3 5" id="KW-0687">Ribonucleoprotein</keyword>
<dbReference type="HAMAP" id="MF_00532_B">
    <property type="entry name" value="Ribosomal_uS9_B"/>
    <property type="match status" value="1"/>
</dbReference>
<dbReference type="GO" id="GO:0022627">
    <property type="term" value="C:cytosolic small ribosomal subunit"/>
    <property type="evidence" value="ECO:0007669"/>
    <property type="project" value="TreeGrafter"/>
</dbReference>
<dbReference type="InterPro" id="IPR023035">
    <property type="entry name" value="Ribosomal_uS9_bac/plastid"/>
</dbReference>
<dbReference type="NCBIfam" id="NF001099">
    <property type="entry name" value="PRK00132.1"/>
    <property type="match status" value="1"/>
</dbReference>
<dbReference type="GO" id="GO:0006412">
    <property type="term" value="P:translation"/>
    <property type="evidence" value="ECO:0007669"/>
    <property type="project" value="UniProtKB-UniRule"/>
</dbReference>
<evidence type="ECO:0000256" key="5">
    <source>
        <dbReference type="HAMAP-Rule" id="MF_00532"/>
    </source>
</evidence>
<dbReference type="GO" id="GO:0003723">
    <property type="term" value="F:RNA binding"/>
    <property type="evidence" value="ECO:0007669"/>
    <property type="project" value="TreeGrafter"/>
</dbReference>
<dbReference type="PANTHER" id="PTHR21569">
    <property type="entry name" value="RIBOSOMAL PROTEIN S9"/>
    <property type="match status" value="1"/>
</dbReference>
<comment type="similarity">
    <text evidence="1 5 6">Belongs to the universal ribosomal protein uS9 family.</text>
</comment>